<accession>A0A5M9JZH4</accession>
<evidence type="ECO:0000313" key="2">
    <source>
        <dbReference type="EMBL" id="KAA8572095.1"/>
    </source>
</evidence>
<dbReference type="AlphaFoldDB" id="A0A5M9JZH4"/>
<gene>
    <name evidence="2" type="ORF">EYC84_002019</name>
</gene>
<proteinExistence type="predicted"/>
<sequence length="455" mass="50217">MHVLFLLIAALSQTLAFNAPSGVSTWCGKPYMSTNHSLDIQGGNSKSDKDGTFIIDASISHIFGGSYKNASYNTPGSNIRSPFTTLDIEIYNEELGALIATNEVPVNSTGNLIKFAFSSFPARIEPYTISVLATSPDRQQSYTATTPVFTYFPYAALGFNTINIVPDGGLPDQSYPTEQLVEYWNKLDELNLFNLYDMRFAFQNSTRISEQVNLWKNRTTLLSWYTADEPDGWAYQLNSTSLSYAQLKSLDPYHPRIDLMTFKTIKANIGPGSQGGLRKPTWSVVQAFGEQQYWKRTPSAKEVEVMMMLSVNHNAKGITYWIYPSTDSVNSGSGVLGKVLQSAPAIDFLSGTNAIKGGGTEHLDVSAWILEDRMMVGIVNGDYIDSKNEVTINLPAYVTSLNQTLYGGSNWTVSEGKVSKLGLKGLEIDILVVNIKYSIASKQDVMGINVHRDEL</sequence>
<protein>
    <submittedName>
        <fullName evidence="2">Uncharacterized protein</fullName>
    </submittedName>
</protein>
<organism evidence="2 3">
    <name type="scientific">Monilinia fructicola</name>
    <name type="common">Brown rot fungus</name>
    <name type="synonym">Ciboria fructicola</name>
    <dbReference type="NCBI Taxonomy" id="38448"/>
    <lineage>
        <taxon>Eukaryota</taxon>
        <taxon>Fungi</taxon>
        <taxon>Dikarya</taxon>
        <taxon>Ascomycota</taxon>
        <taxon>Pezizomycotina</taxon>
        <taxon>Leotiomycetes</taxon>
        <taxon>Helotiales</taxon>
        <taxon>Sclerotiniaceae</taxon>
        <taxon>Monilinia</taxon>
    </lineage>
</organism>
<comment type="caution">
    <text evidence="2">The sequence shown here is derived from an EMBL/GenBank/DDBJ whole genome shotgun (WGS) entry which is preliminary data.</text>
</comment>
<feature type="chain" id="PRO_5024325680" evidence="1">
    <location>
        <begin position="17"/>
        <end position="455"/>
    </location>
</feature>
<reference evidence="2 3" key="1">
    <citation type="submission" date="2019-06" db="EMBL/GenBank/DDBJ databases">
        <title>Genome Sequence of the Brown Rot Fungal Pathogen Monilinia fructicola.</title>
        <authorList>
            <person name="De Miccolis Angelini R.M."/>
            <person name="Landi L."/>
            <person name="Abate D."/>
            <person name="Pollastro S."/>
            <person name="Romanazzi G."/>
            <person name="Faretra F."/>
        </authorList>
    </citation>
    <scope>NUCLEOTIDE SEQUENCE [LARGE SCALE GENOMIC DNA]</scope>
    <source>
        <strain evidence="2 3">Mfrc123</strain>
    </source>
</reference>
<feature type="signal peptide" evidence="1">
    <location>
        <begin position="1"/>
        <end position="16"/>
    </location>
</feature>
<dbReference type="Proteomes" id="UP000322873">
    <property type="component" value="Unassembled WGS sequence"/>
</dbReference>
<evidence type="ECO:0000256" key="1">
    <source>
        <dbReference type="SAM" id="SignalP"/>
    </source>
</evidence>
<keyword evidence="1" id="KW-0732">Signal</keyword>
<keyword evidence="3" id="KW-1185">Reference proteome</keyword>
<dbReference type="VEuPathDB" id="FungiDB:MFRU_018g01100"/>
<evidence type="ECO:0000313" key="3">
    <source>
        <dbReference type="Proteomes" id="UP000322873"/>
    </source>
</evidence>
<name>A0A5M9JZH4_MONFR</name>
<dbReference type="EMBL" id="VICG01000005">
    <property type="protein sequence ID" value="KAA8572095.1"/>
    <property type="molecule type" value="Genomic_DNA"/>
</dbReference>